<proteinExistence type="predicted"/>
<dbReference type="Proteomes" id="UP001604336">
    <property type="component" value="Unassembled WGS sequence"/>
</dbReference>
<name>A0ABD1PDU2_9LAMI</name>
<gene>
    <name evidence="2" type="ORF">Adt_45478</name>
</gene>
<comment type="caution">
    <text evidence="2">The sequence shown here is derived from an EMBL/GenBank/DDBJ whole genome shotgun (WGS) entry which is preliminary data.</text>
</comment>
<dbReference type="AlphaFoldDB" id="A0ABD1PDU2"/>
<feature type="transmembrane region" description="Helical" evidence="1">
    <location>
        <begin position="42"/>
        <end position="58"/>
    </location>
</feature>
<dbReference type="EMBL" id="JBFOLK010000014">
    <property type="protein sequence ID" value="KAL2462058.1"/>
    <property type="molecule type" value="Genomic_DNA"/>
</dbReference>
<evidence type="ECO:0000256" key="1">
    <source>
        <dbReference type="SAM" id="Phobius"/>
    </source>
</evidence>
<evidence type="ECO:0000313" key="3">
    <source>
        <dbReference type="Proteomes" id="UP001604336"/>
    </source>
</evidence>
<accession>A0ABD1PDU2</accession>
<evidence type="ECO:0000313" key="2">
    <source>
        <dbReference type="EMBL" id="KAL2462058.1"/>
    </source>
</evidence>
<keyword evidence="3" id="KW-1185">Reference proteome</keyword>
<keyword evidence="1" id="KW-0472">Membrane</keyword>
<keyword evidence="1" id="KW-0812">Transmembrane</keyword>
<protein>
    <recommendedName>
        <fullName evidence="4">NADH dehydrogenase subunit 6</fullName>
    </recommendedName>
</protein>
<sequence>MLFLAKPSCTFLIILALSIIVIYTTIRSHLNHHIVAAAMRNMYLFILTLYVIVIYTTIRNHLNHPIATAAMKKLYYKNAFLSFPANTMSPPTYTTLPCTPTSRAHLPPSTSPCTSKPSSKPMAWILDSPTTLHSFLILSIHPFLRNLGMASLFTFLCLSLTSLKTVS</sequence>
<evidence type="ECO:0008006" key="4">
    <source>
        <dbReference type="Google" id="ProtNLM"/>
    </source>
</evidence>
<feature type="transmembrane region" description="Helical" evidence="1">
    <location>
        <begin position="12"/>
        <end position="30"/>
    </location>
</feature>
<keyword evidence="1" id="KW-1133">Transmembrane helix</keyword>
<reference evidence="3" key="1">
    <citation type="submission" date="2024-07" db="EMBL/GenBank/DDBJ databases">
        <title>Two chromosome-level genome assemblies of Korean endemic species Abeliophyllum distichum and Forsythia ovata (Oleaceae).</title>
        <authorList>
            <person name="Jang H."/>
        </authorList>
    </citation>
    <scope>NUCLEOTIDE SEQUENCE [LARGE SCALE GENOMIC DNA]</scope>
</reference>
<organism evidence="2 3">
    <name type="scientific">Abeliophyllum distichum</name>
    <dbReference type="NCBI Taxonomy" id="126358"/>
    <lineage>
        <taxon>Eukaryota</taxon>
        <taxon>Viridiplantae</taxon>
        <taxon>Streptophyta</taxon>
        <taxon>Embryophyta</taxon>
        <taxon>Tracheophyta</taxon>
        <taxon>Spermatophyta</taxon>
        <taxon>Magnoliopsida</taxon>
        <taxon>eudicotyledons</taxon>
        <taxon>Gunneridae</taxon>
        <taxon>Pentapetalae</taxon>
        <taxon>asterids</taxon>
        <taxon>lamiids</taxon>
        <taxon>Lamiales</taxon>
        <taxon>Oleaceae</taxon>
        <taxon>Forsythieae</taxon>
        <taxon>Abeliophyllum</taxon>
    </lineage>
</organism>